<feature type="domain" description="Orn/Lys/Arg decarboxylases family 1 pyridoxal-P attachment site" evidence="6">
    <location>
        <begin position="4"/>
        <end position="270"/>
    </location>
</feature>
<dbReference type="GO" id="GO:0008792">
    <property type="term" value="F:arginine decarboxylase activity"/>
    <property type="evidence" value="ECO:0007669"/>
    <property type="project" value="UniProtKB-EC"/>
</dbReference>
<evidence type="ECO:0000313" key="8">
    <source>
        <dbReference type="EMBL" id="GEQ01509.1"/>
    </source>
</evidence>
<evidence type="ECO:0000256" key="1">
    <source>
        <dbReference type="ARBA" id="ARBA00001933"/>
    </source>
</evidence>
<evidence type="ECO:0000256" key="4">
    <source>
        <dbReference type="ARBA" id="ARBA00022898"/>
    </source>
</evidence>
<keyword evidence="4" id="KW-0663">Pyridoxal phosphate</keyword>
<dbReference type="Gene3D" id="3.90.105.10">
    <property type="entry name" value="Molybdopterin biosynthesis moea protein, domain 2"/>
    <property type="match status" value="1"/>
</dbReference>
<evidence type="ECO:0000313" key="11">
    <source>
        <dbReference type="Proteomes" id="UP000321598"/>
    </source>
</evidence>
<feature type="domain" description="Orn/Lys/Arg decarboxylase C-terminal" evidence="7">
    <location>
        <begin position="351"/>
        <end position="429"/>
    </location>
</feature>
<reference evidence="8 11" key="2">
    <citation type="submission" date="2019-07" db="EMBL/GenBank/DDBJ databases">
        <title>Whole genome shotgun sequence of Staphylococcus arlettae NBRC 109765.</title>
        <authorList>
            <person name="Hosoyama A."/>
            <person name="Uohara A."/>
            <person name="Ohji S."/>
            <person name="Ichikawa N."/>
        </authorList>
    </citation>
    <scope>NUCLEOTIDE SEQUENCE [LARGE SCALE GENOMIC DNA]</scope>
    <source>
        <strain evidence="8 11">NBRC 109765</strain>
    </source>
</reference>
<protein>
    <submittedName>
        <fullName evidence="8">Lysine decarboxylase</fullName>
    </submittedName>
    <submittedName>
        <fullName evidence="9">Orn Lys Arg decarboxylase</fullName>
        <ecNumber evidence="9">4.1.1.19</ecNumber>
    </submittedName>
</protein>
<dbReference type="OrthoDB" id="9815233at2"/>
<keyword evidence="5 9" id="KW-0456">Lyase</keyword>
<gene>
    <name evidence="9" type="primary">speA</name>
    <name evidence="9" type="ORF">NCTC12413_02494</name>
    <name evidence="8" type="ORF">SAR03_25460</name>
</gene>
<comment type="cofactor">
    <cofactor evidence="1">
        <name>pyridoxal 5'-phosphate</name>
        <dbReference type="ChEBI" id="CHEBI:597326"/>
    </cofactor>
</comment>
<accession>A0A380CSI9</accession>
<dbReference type="InterPro" id="IPR000310">
    <property type="entry name" value="Orn/Lys/Arg_deCO2ase_major_dom"/>
</dbReference>
<keyword evidence="11" id="KW-1185">Reference proteome</keyword>
<dbReference type="InterPro" id="IPR015421">
    <property type="entry name" value="PyrdxlP-dep_Trfase_major"/>
</dbReference>
<dbReference type="Pfam" id="PF03711">
    <property type="entry name" value="OKR_DC_1_C"/>
    <property type="match status" value="1"/>
</dbReference>
<dbReference type="SUPFAM" id="SSF53383">
    <property type="entry name" value="PLP-dependent transferases"/>
    <property type="match status" value="1"/>
</dbReference>
<reference evidence="9 10" key="1">
    <citation type="submission" date="2018-06" db="EMBL/GenBank/DDBJ databases">
        <authorList>
            <consortium name="Pathogen Informatics"/>
            <person name="Doyle S."/>
        </authorList>
    </citation>
    <scope>NUCLEOTIDE SEQUENCE [LARGE SCALE GENOMIC DNA]</scope>
    <source>
        <strain evidence="9 10">NCTC12413</strain>
    </source>
</reference>
<evidence type="ECO:0000259" key="7">
    <source>
        <dbReference type="Pfam" id="PF03711"/>
    </source>
</evidence>
<proteinExistence type="inferred from homology"/>
<dbReference type="Proteomes" id="UP000254956">
    <property type="component" value="Unassembled WGS sequence"/>
</dbReference>
<keyword evidence="3" id="KW-0210">Decarboxylase</keyword>
<dbReference type="EMBL" id="UGZE01000001">
    <property type="protein sequence ID" value="SUJ28178.1"/>
    <property type="molecule type" value="Genomic_DNA"/>
</dbReference>
<dbReference type="STRING" id="1212545.SARL_05213"/>
<dbReference type="InterPro" id="IPR015424">
    <property type="entry name" value="PyrdxlP-dep_Trfase"/>
</dbReference>
<evidence type="ECO:0000313" key="10">
    <source>
        <dbReference type="Proteomes" id="UP000254956"/>
    </source>
</evidence>
<evidence type="ECO:0000256" key="5">
    <source>
        <dbReference type="ARBA" id="ARBA00023239"/>
    </source>
</evidence>
<dbReference type="PANTHER" id="PTHR43277:SF3">
    <property type="entry name" value="DECARBOXYLASE, PUTATIVE-RELATED"/>
    <property type="match status" value="1"/>
</dbReference>
<dbReference type="EMBL" id="BKAV01000045">
    <property type="protein sequence ID" value="GEQ01509.1"/>
    <property type="molecule type" value="Genomic_DNA"/>
</dbReference>
<dbReference type="PANTHER" id="PTHR43277">
    <property type="entry name" value="ARGININE DECARBOXYLASE"/>
    <property type="match status" value="1"/>
</dbReference>
<evidence type="ECO:0000313" key="9">
    <source>
        <dbReference type="EMBL" id="SUJ28178.1"/>
    </source>
</evidence>
<dbReference type="InterPro" id="IPR008286">
    <property type="entry name" value="Prn/Lys/Arg_de-COase_C"/>
</dbReference>
<dbReference type="InterPro" id="IPR036633">
    <property type="entry name" value="Prn/Lys/Arg_de-COase_C_sf"/>
</dbReference>
<dbReference type="Proteomes" id="UP000321598">
    <property type="component" value="Unassembled WGS sequence"/>
</dbReference>
<dbReference type="EC" id="4.1.1.19" evidence="9"/>
<organism evidence="9 10">
    <name type="scientific">Staphylococcus arlettae</name>
    <dbReference type="NCBI Taxonomy" id="29378"/>
    <lineage>
        <taxon>Bacteria</taxon>
        <taxon>Bacillati</taxon>
        <taxon>Bacillota</taxon>
        <taxon>Bacilli</taxon>
        <taxon>Bacillales</taxon>
        <taxon>Staphylococcaceae</taxon>
        <taxon>Staphylococcus</taxon>
    </lineage>
</organism>
<dbReference type="AlphaFoldDB" id="A0A380CSI9"/>
<evidence type="ECO:0000256" key="3">
    <source>
        <dbReference type="ARBA" id="ARBA00022793"/>
    </source>
</evidence>
<dbReference type="RefSeq" id="WP_103388822.1">
    <property type="nucleotide sequence ID" value="NZ_BKAV01000045.1"/>
</dbReference>
<dbReference type="SUPFAM" id="SSF55904">
    <property type="entry name" value="Ornithine decarboxylase C-terminal domain"/>
    <property type="match status" value="1"/>
</dbReference>
<evidence type="ECO:0000259" key="6">
    <source>
        <dbReference type="Pfam" id="PF01276"/>
    </source>
</evidence>
<comment type="similarity">
    <text evidence="2">Belongs to the Orn/Lys/Arg decarboxylase class-I family.</text>
</comment>
<evidence type="ECO:0000256" key="2">
    <source>
        <dbReference type="ARBA" id="ARBA00010671"/>
    </source>
</evidence>
<name>A0A380CSI9_9STAP</name>
<dbReference type="Pfam" id="PF01276">
    <property type="entry name" value="OKR_DC_1"/>
    <property type="match status" value="1"/>
</dbReference>
<sequence>MHKPVIAKLKSILEQRPISLHVPGHKNNTIGNLQQLDVSMDMTEITGLDDLHHPEGIMQETMENLSKHKDYDAFLLVNGTTSGIMSVIQGFASLSGSYIIARNAHKSVFHGLELANGDATLLPMQLSKQTRQYIGPDLARVDWYARQHKLAILTYPNYYGECFDIASAIQQFKDHNIPILIDEAHGAHFGLPSFPQSTMTMGADYVVQSYHKTLPALTMSSVLYIHKNAPMQAAVRKYLSYFQTSSPSYLMMSSLELAHEFYETYDNKEFRHKREQIIAALHTQGFDVIESDDPLKLVIQAPGYNGYEIQQLFENEAIYVELADELQALLILPLWHENDSYPFDNLVARIRKMQLQQKATYQQSINSVDSEQGYYKAMSINKTKLLNIEEATGYYLAQHIVPYPPGIPIMFQGEKVTENMIELMRYWSTQKTRVEGMKDNKIEVKDE</sequence>
<dbReference type="InterPro" id="IPR052357">
    <property type="entry name" value="Orn_Lys_Arg_decarboxylase-I"/>
</dbReference>
<dbReference type="Gene3D" id="3.40.640.10">
    <property type="entry name" value="Type I PLP-dependent aspartate aminotransferase-like (Major domain)"/>
    <property type="match status" value="1"/>
</dbReference>